<feature type="transmembrane region" description="Helical" evidence="5">
    <location>
        <begin position="55"/>
        <end position="75"/>
    </location>
</feature>
<feature type="transmembrane region" description="Helical" evidence="5">
    <location>
        <begin position="214"/>
        <end position="237"/>
    </location>
</feature>
<feature type="transmembrane region" description="Helical" evidence="5">
    <location>
        <begin position="143"/>
        <end position="162"/>
    </location>
</feature>
<feature type="transmembrane region" description="Helical" evidence="5">
    <location>
        <begin position="340"/>
        <end position="361"/>
    </location>
</feature>
<evidence type="ECO:0000259" key="6">
    <source>
        <dbReference type="PROSITE" id="PS50850"/>
    </source>
</evidence>
<evidence type="ECO:0000256" key="3">
    <source>
        <dbReference type="ARBA" id="ARBA00022989"/>
    </source>
</evidence>
<dbReference type="PROSITE" id="PS50850">
    <property type="entry name" value="MFS"/>
    <property type="match status" value="1"/>
</dbReference>
<keyword evidence="3 5" id="KW-1133">Transmembrane helix</keyword>
<feature type="transmembrane region" description="Helical" evidence="5">
    <location>
        <begin position="82"/>
        <end position="100"/>
    </location>
</feature>
<feature type="transmembrane region" description="Helical" evidence="5">
    <location>
        <begin position="281"/>
        <end position="299"/>
    </location>
</feature>
<dbReference type="InterPro" id="IPR020846">
    <property type="entry name" value="MFS_dom"/>
</dbReference>
<dbReference type="SUPFAM" id="SSF103473">
    <property type="entry name" value="MFS general substrate transporter"/>
    <property type="match status" value="1"/>
</dbReference>
<feature type="transmembrane region" description="Helical" evidence="5">
    <location>
        <begin position="174"/>
        <end position="193"/>
    </location>
</feature>
<gene>
    <name evidence="7" type="ORF">CFX1CAM_1342</name>
</gene>
<feature type="transmembrane region" description="Helical" evidence="5">
    <location>
        <begin position="305"/>
        <end position="328"/>
    </location>
</feature>
<sequence length="405" mass="44325">MGLMNTSQGKTIAKSYYFAAYGTAFIVLGLASAALGPMLPYLARQVNVSLSQVSFVFTAVSLGYLLGSAGGGYLLDRFKGHPMMLVSVLVSIIALFFIPLTSQLSLLLVILFVLGIGQGVLDVGGNTNLLWVYQSRVGPYMNALHFCFGAGAFLSPIILHYVMRWSGGQLTWPYWSLAFLTIPTIFGFVLLPSPKNQEIEETEKNSAHITNSGLIIGMIMLFFVYVGIENGFGGWIFTYVSETEITTETAASFINSIFWGAYTLGRLLAVPLTRKIKAAHLLLGNFFLAIIFLILIIIFPSNNLALWVGSAGLGLALSSVFPTLLVLGESRLRITGRITGLFFLGSSLGSMLIPMLLGQVFERFGSFHIITTLLILTFFGFGILIFVIFTSNNTKEKHRSQRNLR</sequence>
<dbReference type="GO" id="GO:0022857">
    <property type="term" value="F:transmembrane transporter activity"/>
    <property type="evidence" value="ECO:0007669"/>
    <property type="project" value="InterPro"/>
</dbReference>
<feature type="transmembrane region" description="Helical" evidence="5">
    <location>
        <begin position="367"/>
        <end position="389"/>
    </location>
</feature>
<feature type="transmembrane region" description="Helical" evidence="5">
    <location>
        <begin position="106"/>
        <end position="131"/>
    </location>
</feature>
<name>A0A1Y6K6D4_9CHLR</name>
<evidence type="ECO:0000256" key="1">
    <source>
        <dbReference type="ARBA" id="ARBA00004651"/>
    </source>
</evidence>
<comment type="subcellular location">
    <subcellularLocation>
        <location evidence="1">Cell membrane</location>
        <topology evidence="1">Multi-pass membrane protein</topology>
    </subcellularLocation>
</comment>
<dbReference type="PANTHER" id="PTHR23121">
    <property type="entry name" value="SODIUM-DEPENDENT GLUCOSE TRANSPORTER 1"/>
    <property type="match status" value="1"/>
</dbReference>
<keyword evidence="2 5" id="KW-0812">Transmembrane</keyword>
<feature type="transmembrane region" description="Helical" evidence="5">
    <location>
        <begin position="16"/>
        <end position="35"/>
    </location>
</feature>
<dbReference type="InterPro" id="IPR036259">
    <property type="entry name" value="MFS_trans_sf"/>
</dbReference>
<accession>A0A1Y6K6D4</accession>
<dbReference type="AlphaFoldDB" id="A0A1Y6K6D4"/>
<evidence type="ECO:0000256" key="2">
    <source>
        <dbReference type="ARBA" id="ARBA00022692"/>
    </source>
</evidence>
<dbReference type="KEGG" id="abat:CFX1CAM_1342"/>
<dbReference type="Pfam" id="PF07690">
    <property type="entry name" value="MFS_1"/>
    <property type="match status" value="1"/>
</dbReference>
<keyword evidence="4 5" id="KW-0472">Membrane</keyword>
<dbReference type="GO" id="GO:0005886">
    <property type="term" value="C:plasma membrane"/>
    <property type="evidence" value="ECO:0007669"/>
    <property type="project" value="UniProtKB-SubCell"/>
</dbReference>
<organism evidence="7 8">
    <name type="scientific">Candidatus Brevifilum fermentans</name>
    <dbReference type="NCBI Taxonomy" id="1986204"/>
    <lineage>
        <taxon>Bacteria</taxon>
        <taxon>Bacillati</taxon>
        <taxon>Chloroflexota</taxon>
        <taxon>Anaerolineae</taxon>
        <taxon>Anaerolineales</taxon>
        <taxon>Anaerolineaceae</taxon>
        <taxon>Candidatus Brevifilum</taxon>
    </lineage>
</organism>
<evidence type="ECO:0000256" key="5">
    <source>
        <dbReference type="SAM" id="Phobius"/>
    </source>
</evidence>
<evidence type="ECO:0000256" key="4">
    <source>
        <dbReference type="ARBA" id="ARBA00023136"/>
    </source>
</evidence>
<protein>
    <recommendedName>
        <fullName evidence="6">Major facilitator superfamily (MFS) profile domain-containing protein</fullName>
    </recommendedName>
</protein>
<dbReference type="Proteomes" id="UP000195514">
    <property type="component" value="Chromosome I"/>
</dbReference>
<dbReference type="Gene3D" id="1.20.1250.20">
    <property type="entry name" value="MFS general substrate transporter like domains"/>
    <property type="match status" value="2"/>
</dbReference>
<feature type="transmembrane region" description="Helical" evidence="5">
    <location>
        <begin position="249"/>
        <end position="269"/>
    </location>
</feature>
<feature type="domain" description="Major facilitator superfamily (MFS) profile" evidence="6">
    <location>
        <begin position="17"/>
        <end position="395"/>
    </location>
</feature>
<reference evidence="8" key="1">
    <citation type="submission" date="2017-05" db="EMBL/GenBank/DDBJ databases">
        <authorList>
            <person name="Kirkegaard R."/>
            <person name="Mcilroy J S."/>
        </authorList>
    </citation>
    <scope>NUCLEOTIDE SEQUENCE [LARGE SCALE GENOMIC DNA]</scope>
</reference>
<dbReference type="InterPro" id="IPR011701">
    <property type="entry name" value="MFS"/>
</dbReference>
<dbReference type="PANTHER" id="PTHR23121:SF9">
    <property type="entry name" value="SODIUM-DEPENDENT GLUCOSE TRANSPORTER 1"/>
    <property type="match status" value="1"/>
</dbReference>
<dbReference type="EMBL" id="LT859958">
    <property type="protein sequence ID" value="SMX54407.1"/>
    <property type="molecule type" value="Genomic_DNA"/>
</dbReference>
<keyword evidence="8" id="KW-1185">Reference proteome</keyword>
<proteinExistence type="predicted"/>
<evidence type="ECO:0000313" key="8">
    <source>
        <dbReference type="Proteomes" id="UP000195514"/>
    </source>
</evidence>
<evidence type="ECO:0000313" key="7">
    <source>
        <dbReference type="EMBL" id="SMX54407.1"/>
    </source>
</evidence>